<dbReference type="PANTHER" id="PTHR34699:SF2">
    <property type="entry name" value="NON-CANONICAL PURINE NTP PHOSPHATASE_PRRC1 DOMAIN-CONTAINING PROTEIN"/>
    <property type="match status" value="1"/>
</dbReference>
<dbReference type="InterPro" id="IPR026533">
    <property type="entry name" value="NTPase/PRRC1"/>
</dbReference>
<dbReference type="OrthoDB" id="164951at2"/>
<keyword evidence="14" id="KW-1185">Reference proteome</keyword>
<proteinExistence type="inferred from homology"/>
<evidence type="ECO:0000256" key="5">
    <source>
        <dbReference type="ARBA" id="ARBA00022842"/>
    </source>
</evidence>
<evidence type="ECO:0000313" key="13">
    <source>
        <dbReference type="EMBL" id="KLV21901.1"/>
    </source>
</evidence>
<comment type="caution">
    <text evidence="13">The sequence shown here is derived from an EMBL/GenBank/DDBJ whole genome shotgun (WGS) entry which is preliminary data.</text>
</comment>
<comment type="catalytic activity">
    <reaction evidence="8 11">
        <text>ITP + H2O = IDP + phosphate + H(+)</text>
        <dbReference type="Rhea" id="RHEA:28330"/>
        <dbReference type="ChEBI" id="CHEBI:15377"/>
        <dbReference type="ChEBI" id="CHEBI:15378"/>
        <dbReference type="ChEBI" id="CHEBI:43474"/>
        <dbReference type="ChEBI" id="CHEBI:58280"/>
        <dbReference type="ChEBI" id="CHEBI:61402"/>
        <dbReference type="EC" id="3.6.1.73"/>
    </reaction>
</comment>
<gene>
    <name evidence="13" type="primary">yjjX</name>
    <name evidence="13" type="ORF">ABW02_22375</name>
</gene>
<dbReference type="GO" id="GO:0046872">
    <property type="term" value="F:metal ion binding"/>
    <property type="evidence" value="ECO:0007669"/>
    <property type="project" value="UniProtKB-KW"/>
</dbReference>
<comment type="catalytic activity">
    <reaction evidence="9 11">
        <text>XTP + H2O = XDP + phosphate + H(+)</text>
        <dbReference type="Rhea" id="RHEA:28406"/>
        <dbReference type="ChEBI" id="CHEBI:15377"/>
        <dbReference type="ChEBI" id="CHEBI:15378"/>
        <dbReference type="ChEBI" id="CHEBI:43474"/>
        <dbReference type="ChEBI" id="CHEBI:59884"/>
        <dbReference type="ChEBI" id="CHEBI:61314"/>
        <dbReference type="EC" id="3.6.1.73"/>
    </reaction>
</comment>
<keyword evidence="6 11" id="KW-0546">Nucleotide metabolism</keyword>
<evidence type="ECO:0000256" key="3">
    <source>
        <dbReference type="ARBA" id="ARBA00022741"/>
    </source>
</evidence>
<dbReference type="GO" id="GO:0009117">
    <property type="term" value="P:nucleotide metabolic process"/>
    <property type="evidence" value="ECO:0007669"/>
    <property type="project" value="UniProtKB-KW"/>
</dbReference>
<dbReference type="PANTHER" id="PTHR34699">
    <property type="match status" value="1"/>
</dbReference>
<comment type="caution">
    <text evidence="11">Lacks conserved residue(s) required for the propagation of feature annotation.</text>
</comment>
<reference evidence="13 14" key="1">
    <citation type="submission" date="2015-05" db="EMBL/GenBank/DDBJ databases">
        <title>Whole genome sequence and identification of bacterial endophytes from Costus igneus.</title>
        <authorList>
            <person name="Lee Y.P."/>
            <person name="Gan H.M."/>
            <person name="Eng W."/>
            <person name="Wheatley M.S."/>
            <person name="Caraballo A."/>
            <person name="Polter S."/>
            <person name="Savka M.A."/>
            <person name="Hudson A.O."/>
        </authorList>
    </citation>
    <scope>NUCLEOTIDE SEQUENCE [LARGE SCALE GENOMIC DNA]</scope>
    <source>
        <strain evidence="13 14">RIT379</strain>
    </source>
</reference>
<comment type="cofactor">
    <cofactor evidence="11">
        <name>Mg(2+)</name>
        <dbReference type="ChEBI" id="CHEBI:18420"/>
    </cofactor>
    <cofactor evidence="11">
        <name>Mn(2+)</name>
        <dbReference type="ChEBI" id="CHEBI:29035"/>
    </cofactor>
    <text evidence="11">Binds 1 divalent metal cation per subunit; can use either Mg(2+) or Mn(2+).</text>
</comment>
<feature type="domain" description="Non-canonical purine NTP phosphatase/PRRC1" evidence="12">
    <location>
        <begin position="6"/>
        <end position="160"/>
    </location>
</feature>
<evidence type="ECO:0000256" key="2">
    <source>
        <dbReference type="ARBA" id="ARBA00022723"/>
    </source>
</evidence>
<dbReference type="SUPFAM" id="SSF52972">
    <property type="entry name" value="ITPase-like"/>
    <property type="match status" value="1"/>
</dbReference>
<keyword evidence="5 11" id="KW-0460">Magnesium</keyword>
<comment type="subunit">
    <text evidence="11">Homodimer.</text>
</comment>
<comment type="similarity">
    <text evidence="10 11">Belongs to the YjjX NTPase family.</text>
</comment>
<evidence type="ECO:0000256" key="7">
    <source>
        <dbReference type="ARBA" id="ARBA00023211"/>
    </source>
</evidence>
<dbReference type="EC" id="3.6.1.73" evidence="11"/>
<protein>
    <recommendedName>
        <fullName evidence="11">Probable inosine/xanthosine triphosphatase</fullName>
        <shortName evidence="11">ITPase/XTPase</shortName>
        <ecNumber evidence="11">3.6.1.73</ecNumber>
    </recommendedName>
    <alternativeName>
        <fullName evidence="11">Non-canonical purine NTP phosphatase</fullName>
    </alternativeName>
    <alternativeName>
        <fullName evidence="11">Non-standard purine NTP phosphatase</fullName>
    </alternativeName>
    <alternativeName>
        <fullName evidence="11">Nucleoside-triphosphate phosphatase</fullName>
        <shortName evidence="11">NTPase</shortName>
    </alternativeName>
</protein>
<dbReference type="GeneID" id="56350849"/>
<dbReference type="Proteomes" id="UP000036045">
    <property type="component" value="Unassembled WGS sequence"/>
</dbReference>
<evidence type="ECO:0000256" key="9">
    <source>
        <dbReference type="ARBA" id="ARBA00048781"/>
    </source>
</evidence>
<organism evidence="13 14">
    <name type="scientific">Niallia circulans</name>
    <name type="common">Bacillus circulans</name>
    <dbReference type="NCBI Taxonomy" id="1397"/>
    <lineage>
        <taxon>Bacteria</taxon>
        <taxon>Bacillati</taxon>
        <taxon>Bacillota</taxon>
        <taxon>Bacilli</taxon>
        <taxon>Bacillales</taxon>
        <taxon>Bacillaceae</taxon>
        <taxon>Niallia</taxon>
    </lineage>
</organism>
<dbReference type="PATRIC" id="fig|1397.4.peg.3603"/>
<dbReference type="NCBIfam" id="NF002850">
    <property type="entry name" value="PRK03114.1"/>
    <property type="match status" value="1"/>
</dbReference>
<evidence type="ECO:0000256" key="11">
    <source>
        <dbReference type="HAMAP-Rule" id="MF_00648"/>
    </source>
</evidence>
<dbReference type="AlphaFoldDB" id="A0A0J1I7C8"/>
<name>A0A0J1I7C8_NIACI</name>
<evidence type="ECO:0000256" key="10">
    <source>
        <dbReference type="ARBA" id="ARBA00060855"/>
    </source>
</evidence>
<dbReference type="RefSeq" id="WP_047944499.1">
    <property type="nucleotide sequence ID" value="NZ_CP053989.1"/>
</dbReference>
<evidence type="ECO:0000256" key="8">
    <source>
        <dbReference type="ARBA" id="ARBA00048174"/>
    </source>
</evidence>
<dbReference type="InterPro" id="IPR002786">
    <property type="entry name" value="Non_canon_purine_NTPase"/>
</dbReference>
<evidence type="ECO:0000259" key="12">
    <source>
        <dbReference type="Pfam" id="PF01931"/>
    </source>
</evidence>
<sequence>MKVCIGTNNKAKVKAVKNCLEKDMTIEFATFNVSSGVSEQPFSDEETIKGAINRAKAALQEGAGEIGIGLEGGVHRTNGILFLTNWGALVGRDGTTYIASGARIPLPKEIETKLVAGRELGPVMDEYAQKENVRSTEGAIGIFTNGRINRTAMFEHVVELLLGQLEYQGK</sequence>
<accession>A0A0J1I7C8</accession>
<dbReference type="GO" id="GO:0103023">
    <property type="term" value="F:ITPase activity"/>
    <property type="evidence" value="ECO:0007669"/>
    <property type="project" value="UniProtKB-EC"/>
</dbReference>
<keyword evidence="7 11" id="KW-0464">Manganese</keyword>
<evidence type="ECO:0000313" key="14">
    <source>
        <dbReference type="Proteomes" id="UP000036045"/>
    </source>
</evidence>
<dbReference type="Gene3D" id="3.90.950.10">
    <property type="match status" value="1"/>
</dbReference>
<dbReference type="FunFam" id="3.90.950.10:FF:000002">
    <property type="entry name" value="Inosine/xanthosine triphosphatase"/>
    <property type="match status" value="1"/>
</dbReference>
<dbReference type="EMBL" id="LDPH01000034">
    <property type="protein sequence ID" value="KLV21901.1"/>
    <property type="molecule type" value="Genomic_DNA"/>
</dbReference>
<dbReference type="GO" id="GO:0000166">
    <property type="term" value="F:nucleotide binding"/>
    <property type="evidence" value="ECO:0007669"/>
    <property type="project" value="UniProtKB-KW"/>
</dbReference>
<keyword evidence="4 11" id="KW-0378">Hydrolase</keyword>
<dbReference type="Pfam" id="PF01931">
    <property type="entry name" value="NTPase_I-T"/>
    <property type="match status" value="1"/>
</dbReference>
<evidence type="ECO:0000256" key="1">
    <source>
        <dbReference type="ARBA" id="ARBA00001936"/>
    </source>
</evidence>
<keyword evidence="2 11" id="KW-0479">Metal-binding</keyword>
<comment type="function">
    <text evidence="11">Phosphatase that hydrolyzes non-canonical purine nucleotides such as XTP and ITP to their respective diphosphate derivatives. Probably excludes non-canonical purines from DNA/RNA precursor pool, thus preventing their incorporation into DNA/RNA and avoiding chromosomal lesions.</text>
</comment>
<evidence type="ECO:0000256" key="6">
    <source>
        <dbReference type="ARBA" id="ARBA00023080"/>
    </source>
</evidence>
<dbReference type="HAMAP" id="MF_00648">
    <property type="entry name" value="Non_canon_purine_NTPase_YjjX"/>
    <property type="match status" value="1"/>
</dbReference>
<dbReference type="InterPro" id="IPR050299">
    <property type="entry name" value="YjjX_NTPase"/>
</dbReference>
<dbReference type="InterPro" id="IPR029001">
    <property type="entry name" value="ITPase-like_fam"/>
</dbReference>
<evidence type="ECO:0000256" key="4">
    <source>
        <dbReference type="ARBA" id="ARBA00022801"/>
    </source>
</evidence>
<keyword evidence="3 11" id="KW-0547">Nucleotide-binding</keyword>
<comment type="cofactor">
    <cofactor evidence="1">
        <name>Mn(2+)</name>
        <dbReference type="ChEBI" id="CHEBI:29035"/>
    </cofactor>
</comment>